<comment type="caution">
    <text evidence="3">The sequence shown here is derived from an EMBL/GenBank/DDBJ whole genome shotgun (WGS) entry which is preliminary data.</text>
</comment>
<feature type="signal peptide" evidence="2">
    <location>
        <begin position="1"/>
        <end position="25"/>
    </location>
</feature>
<evidence type="ECO:0000256" key="1">
    <source>
        <dbReference type="SAM" id="MobiDB-lite"/>
    </source>
</evidence>
<evidence type="ECO:0008006" key="5">
    <source>
        <dbReference type="Google" id="ProtNLM"/>
    </source>
</evidence>
<evidence type="ECO:0000313" key="3">
    <source>
        <dbReference type="EMBL" id="MFC3085217.1"/>
    </source>
</evidence>
<dbReference type="RefSeq" id="WP_197646916.1">
    <property type="nucleotide sequence ID" value="NZ_JAEACP010000021.1"/>
</dbReference>
<name>A0ABV7DQB6_9RHOB</name>
<accession>A0ABV7DQB6</accession>
<feature type="chain" id="PRO_5047224166" description="DUF2946 domain-containing protein" evidence="2">
    <location>
        <begin position="26"/>
        <end position="124"/>
    </location>
</feature>
<reference evidence="4" key="1">
    <citation type="journal article" date="2019" name="Int. J. Syst. Evol. Microbiol.">
        <title>The Global Catalogue of Microorganisms (GCM) 10K type strain sequencing project: providing services to taxonomists for standard genome sequencing and annotation.</title>
        <authorList>
            <consortium name="The Broad Institute Genomics Platform"/>
            <consortium name="The Broad Institute Genome Sequencing Center for Infectious Disease"/>
            <person name="Wu L."/>
            <person name="Ma J."/>
        </authorList>
    </citation>
    <scope>NUCLEOTIDE SEQUENCE [LARGE SCALE GENOMIC DNA]</scope>
    <source>
        <strain evidence="4">KCTC 62102</strain>
    </source>
</reference>
<feature type="region of interest" description="Disordered" evidence="1">
    <location>
        <begin position="103"/>
        <end position="124"/>
    </location>
</feature>
<dbReference type="Proteomes" id="UP001595445">
    <property type="component" value="Unassembled WGS sequence"/>
</dbReference>
<organism evidence="3 4">
    <name type="scientific">Tabrizicola soli</name>
    <dbReference type="NCBI Taxonomy" id="2185115"/>
    <lineage>
        <taxon>Bacteria</taxon>
        <taxon>Pseudomonadati</taxon>
        <taxon>Pseudomonadota</taxon>
        <taxon>Alphaproteobacteria</taxon>
        <taxon>Rhodobacterales</taxon>
        <taxon>Paracoccaceae</taxon>
        <taxon>Tabrizicola</taxon>
    </lineage>
</organism>
<sequence>MQRLSTLLTGLIVALALVMAGPGAARVAVAGTMTVICAHGNVATVWLDQSGNPVDPAEDCRTCPDCLAAGPVLLDPPLQPVAFVARVVPAVATLHPATDSVPTPHLFPAPRGPPAATAKHRIAL</sequence>
<protein>
    <recommendedName>
        <fullName evidence="5">DUF2946 domain-containing protein</fullName>
    </recommendedName>
</protein>
<proteinExistence type="predicted"/>
<dbReference type="EMBL" id="JBHRSM010000009">
    <property type="protein sequence ID" value="MFC3085217.1"/>
    <property type="molecule type" value="Genomic_DNA"/>
</dbReference>
<keyword evidence="2" id="KW-0732">Signal</keyword>
<evidence type="ECO:0000256" key="2">
    <source>
        <dbReference type="SAM" id="SignalP"/>
    </source>
</evidence>
<keyword evidence="4" id="KW-1185">Reference proteome</keyword>
<gene>
    <name evidence="3" type="ORF">ACFOD6_04055</name>
</gene>
<evidence type="ECO:0000313" key="4">
    <source>
        <dbReference type="Proteomes" id="UP001595445"/>
    </source>
</evidence>